<organism evidence="3 4">
    <name type="scientific">Halobium palmae</name>
    <dbReference type="NCBI Taxonomy" id="1776492"/>
    <lineage>
        <taxon>Archaea</taxon>
        <taxon>Methanobacteriati</taxon>
        <taxon>Methanobacteriota</taxon>
        <taxon>Stenosarchaea group</taxon>
        <taxon>Halobacteria</taxon>
        <taxon>Halobacteriales</taxon>
        <taxon>Haloferacaceae</taxon>
        <taxon>Halobium</taxon>
    </lineage>
</organism>
<dbReference type="AlphaFoldDB" id="A0ABD5RX62"/>
<name>A0ABD5RX62_9EURY</name>
<sequence>MTPTRRFWSVAALCGFLASYGVILEWPGALVGVAGIGAWLVVAQYRTVNQLTVSDDRLELSVSLSRTRITIDEAIQFTVRGSLSQPSPSQVRITAPLPISATDVPTADRTIRLEPGTTTAETTFEVRIPVAGRFSIPPLRVEYASETGLATASVERGDPPTLTVEPPHPRSLHVGQGGEKIAAAYGEHPTGQSGSGLMPAELRQYVPGDAADRIDWKATARLGEPHVREFETETDRRTVVLCDHRRSMSVGPPGETMLAYAREVGLGFCDSAKRLSDPLGLYTIGDEGITSRHTPSTAPENYRSIRTRLLDLSSEGASLGQSGSRTNTVQLREPHLALQRLTGESTQFATRLRPYLDTTDAYVQRLEGDPLFQTIQTLQHRGAEPTWTVLLTDDTDRNQLREAVSLATDGGDHVLVFLTPRVLFERDALSDLERAYDRYLDFEEFRRDLDRLPRVTAFEVGPGDRLEAILAARQTRRGVT</sequence>
<feature type="domain" description="DUF58" evidence="2">
    <location>
        <begin position="201"/>
        <end position="290"/>
    </location>
</feature>
<comment type="caution">
    <text evidence="3">The sequence shown here is derived from an EMBL/GenBank/DDBJ whole genome shotgun (WGS) entry which is preliminary data.</text>
</comment>
<accession>A0ABD5RX62</accession>
<evidence type="ECO:0000259" key="2">
    <source>
        <dbReference type="Pfam" id="PF01882"/>
    </source>
</evidence>
<dbReference type="InterPro" id="IPR002881">
    <property type="entry name" value="DUF58"/>
</dbReference>
<evidence type="ECO:0000313" key="3">
    <source>
        <dbReference type="EMBL" id="MFC6723337.1"/>
    </source>
</evidence>
<keyword evidence="4" id="KW-1185">Reference proteome</keyword>
<dbReference type="Pfam" id="PF01882">
    <property type="entry name" value="DUF58"/>
    <property type="match status" value="1"/>
</dbReference>
<dbReference type="PANTHER" id="PTHR33608:SF6">
    <property type="entry name" value="BLL2464 PROTEIN"/>
    <property type="match status" value="1"/>
</dbReference>
<proteinExistence type="predicted"/>
<protein>
    <submittedName>
        <fullName evidence="3">DUF58 domain-containing protein</fullName>
    </submittedName>
</protein>
<reference evidence="3 4" key="1">
    <citation type="journal article" date="2019" name="Int. J. Syst. Evol. Microbiol.">
        <title>The Global Catalogue of Microorganisms (GCM) 10K type strain sequencing project: providing services to taxonomists for standard genome sequencing and annotation.</title>
        <authorList>
            <consortium name="The Broad Institute Genomics Platform"/>
            <consortium name="The Broad Institute Genome Sequencing Center for Infectious Disease"/>
            <person name="Wu L."/>
            <person name="Ma J."/>
        </authorList>
    </citation>
    <scope>NUCLEOTIDE SEQUENCE [LARGE SCALE GENOMIC DNA]</scope>
    <source>
        <strain evidence="3 4">NBRC 111368</strain>
    </source>
</reference>
<evidence type="ECO:0000256" key="1">
    <source>
        <dbReference type="SAM" id="MobiDB-lite"/>
    </source>
</evidence>
<evidence type="ECO:0000313" key="4">
    <source>
        <dbReference type="Proteomes" id="UP001596328"/>
    </source>
</evidence>
<gene>
    <name evidence="3" type="ORF">ACFQE1_02785</name>
</gene>
<dbReference type="Proteomes" id="UP001596328">
    <property type="component" value="Unassembled WGS sequence"/>
</dbReference>
<dbReference type="PANTHER" id="PTHR33608">
    <property type="entry name" value="BLL2464 PROTEIN"/>
    <property type="match status" value="1"/>
</dbReference>
<feature type="region of interest" description="Disordered" evidence="1">
    <location>
        <begin position="150"/>
        <end position="169"/>
    </location>
</feature>
<dbReference type="EMBL" id="JBHSWU010000012">
    <property type="protein sequence ID" value="MFC6723337.1"/>
    <property type="molecule type" value="Genomic_DNA"/>
</dbReference>